<feature type="domain" description="KH type-2" evidence="8">
    <location>
        <begin position="112"/>
        <end position="187"/>
    </location>
</feature>
<comment type="similarity">
    <text evidence="6">Belongs to the KhpB RNA-binding protein family.</text>
</comment>
<keyword evidence="5 6" id="KW-0961">Cell wall biogenesis/degradation</keyword>
<comment type="function">
    <text evidence="6">A probable RNA chaperone. Forms a complex with KhpA which binds to cellular RNA and controls its expression. Plays a role in peptidoglycan (PG) homeostasis and cell length regulation.</text>
</comment>
<dbReference type="InterPro" id="IPR034079">
    <property type="entry name" value="R3H_KhpB"/>
</dbReference>
<dbReference type="GO" id="GO:0008360">
    <property type="term" value="P:regulation of cell shape"/>
    <property type="evidence" value="ECO:0007669"/>
    <property type="project" value="UniProtKB-KW"/>
</dbReference>
<name>A0A0R1EUU0_LACZE</name>
<dbReference type="GO" id="GO:0009252">
    <property type="term" value="P:peptidoglycan biosynthetic process"/>
    <property type="evidence" value="ECO:0007669"/>
    <property type="project" value="UniProtKB-UniRule"/>
</dbReference>
<dbReference type="SMART" id="SM01245">
    <property type="entry name" value="Jag_N"/>
    <property type="match status" value="1"/>
</dbReference>
<dbReference type="InterPro" id="IPR039247">
    <property type="entry name" value="KhpB"/>
</dbReference>
<evidence type="ECO:0000256" key="3">
    <source>
        <dbReference type="ARBA" id="ARBA00022960"/>
    </source>
</evidence>
<evidence type="ECO:0000313" key="11">
    <source>
        <dbReference type="Proteomes" id="UP000051984"/>
    </source>
</evidence>
<evidence type="ECO:0000256" key="1">
    <source>
        <dbReference type="ARBA" id="ARBA00022490"/>
    </source>
</evidence>
<comment type="subunit">
    <text evidence="6">Forms a complex with KhpA.</text>
</comment>
<dbReference type="Gene3D" id="3.30.1370.50">
    <property type="entry name" value="R3H-like domain"/>
    <property type="match status" value="1"/>
</dbReference>
<dbReference type="InterPro" id="IPR038008">
    <property type="entry name" value="Jag_KH"/>
</dbReference>
<dbReference type="InterPro" id="IPR004044">
    <property type="entry name" value="KH_dom_type_2"/>
</dbReference>
<keyword evidence="4 6" id="KW-0143">Chaperone</keyword>
<proteinExistence type="inferred from homology"/>
<organism evidence="10 11">
    <name type="scientific">Lacticaseibacillus zeae DSM 20178 = KCTC 3804</name>
    <dbReference type="NCBI Taxonomy" id="1423816"/>
    <lineage>
        <taxon>Bacteria</taxon>
        <taxon>Bacillati</taxon>
        <taxon>Bacillota</taxon>
        <taxon>Bacilli</taxon>
        <taxon>Lactobacillales</taxon>
        <taxon>Lactobacillaceae</taxon>
        <taxon>Lacticaseibacillus</taxon>
    </lineage>
</organism>
<dbReference type="InterPro" id="IPR032782">
    <property type="entry name" value="KhpB_N"/>
</dbReference>
<keyword evidence="3 6" id="KW-0133">Cell shape</keyword>
<keyword evidence="1 6" id="KW-0963">Cytoplasm</keyword>
<dbReference type="InterPro" id="IPR001374">
    <property type="entry name" value="R3H_dom"/>
</dbReference>
<evidence type="ECO:0000256" key="5">
    <source>
        <dbReference type="ARBA" id="ARBA00023316"/>
    </source>
</evidence>
<dbReference type="InterPro" id="IPR015946">
    <property type="entry name" value="KH_dom-like_a/b"/>
</dbReference>
<accession>A0A0R1EUU0</accession>
<dbReference type="PROSITE" id="PS50823">
    <property type="entry name" value="KH_TYPE_2"/>
    <property type="match status" value="1"/>
</dbReference>
<dbReference type="Proteomes" id="UP000051984">
    <property type="component" value="Unassembled WGS sequence"/>
</dbReference>
<dbReference type="GO" id="GO:0071555">
    <property type="term" value="P:cell wall organization"/>
    <property type="evidence" value="ECO:0007669"/>
    <property type="project" value="UniProtKB-KW"/>
</dbReference>
<keyword evidence="2 6" id="KW-0694">RNA-binding</keyword>
<evidence type="ECO:0000313" key="10">
    <source>
        <dbReference type="EMBL" id="KRK13228.1"/>
    </source>
</evidence>
<dbReference type="GO" id="GO:0003723">
    <property type="term" value="F:RNA binding"/>
    <property type="evidence" value="ECO:0007669"/>
    <property type="project" value="UniProtKB-UniRule"/>
</dbReference>
<dbReference type="Gene3D" id="3.30.30.80">
    <property type="entry name" value="probable RNA-binding protein from clostridium symbiosum atcc 14940"/>
    <property type="match status" value="1"/>
</dbReference>
<dbReference type="Pfam" id="PF01424">
    <property type="entry name" value="R3H"/>
    <property type="match status" value="1"/>
</dbReference>
<dbReference type="eggNOG" id="COG1847">
    <property type="taxonomic scope" value="Bacteria"/>
</dbReference>
<dbReference type="CDD" id="cd02644">
    <property type="entry name" value="R3H_jag"/>
    <property type="match status" value="1"/>
</dbReference>
<dbReference type="CDD" id="cd02414">
    <property type="entry name" value="KH-II_Jag"/>
    <property type="match status" value="1"/>
</dbReference>
<dbReference type="HAMAP" id="MF_00867">
    <property type="entry name" value="KhpB"/>
    <property type="match status" value="1"/>
</dbReference>
<comment type="domain">
    <text evidence="6">Has an N-terminal Jag-N domain and 2 RNA-binding domains (KH and R3H).</text>
</comment>
<sequence>MPTFQGSTIQKAIETGLKQLGLPRDAVSVQVVQENKNGFLGFMRKPAIVNLKPLEPPADPAPDPKTDHDPAGKSSPGKLAVALTDTAGKKIASAFNDITTKKRDNQTALAMVQSYLEDITTGMGIKTQVSSERQGNTVTFQLKTDEEGLLIGKHGKIINAIQYLAQTEFNHYAKSKWTIMLDVGDYRERRQATVTRLAERTAREVLATGKAIYLDPMPSFERKAIHTTLADNQYVDTHSEGVDPRRYVVVTPKRP</sequence>
<dbReference type="SUPFAM" id="SSF82708">
    <property type="entry name" value="R3H domain"/>
    <property type="match status" value="1"/>
</dbReference>
<feature type="region of interest" description="Disordered" evidence="7">
    <location>
        <begin position="52"/>
        <end position="77"/>
    </location>
</feature>
<dbReference type="Pfam" id="PF14804">
    <property type="entry name" value="Jag_N"/>
    <property type="match status" value="1"/>
</dbReference>
<evidence type="ECO:0000259" key="9">
    <source>
        <dbReference type="PROSITE" id="PS51061"/>
    </source>
</evidence>
<evidence type="ECO:0000256" key="4">
    <source>
        <dbReference type="ARBA" id="ARBA00023186"/>
    </source>
</evidence>
<dbReference type="AlphaFoldDB" id="A0A0R1EUU0"/>
<evidence type="ECO:0000256" key="7">
    <source>
        <dbReference type="SAM" id="MobiDB-lite"/>
    </source>
</evidence>
<feature type="compositionally biased region" description="Basic and acidic residues" evidence="7">
    <location>
        <begin position="62"/>
        <end position="71"/>
    </location>
</feature>
<dbReference type="EMBL" id="AZCT01000002">
    <property type="protein sequence ID" value="KRK13228.1"/>
    <property type="molecule type" value="Genomic_DNA"/>
</dbReference>
<dbReference type="InterPro" id="IPR038247">
    <property type="entry name" value="Jag_N_dom_sf"/>
</dbReference>
<dbReference type="PANTHER" id="PTHR35800">
    <property type="entry name" value="PROTEIN JAG"/>
    <property type="match status" value="1"/>
</dbReference>
<dbReference type="PANTHER" id="PTHR35800:SF1">
    <property type="entry name" value="RNA-BINDING PROTEIN KHPB"/>
    <property type="match status" value="1"/>
</dbReference>
<dbReference type="RefSeq" id="WP_010490330.1">
    <property type="nucleotide sequence ID" value="NZ_AZCT01000002.1"/>
</dbReference>
<dbReference type="GO" id="GO:0005737">
    <property type="term" value="C:cytoplasm"/>
    <property type="evidence" value="ECO:0007669"/>
    <property type="project" value="UniProtKB-SubCell"/>
</dbReference>
<comment type="subcellular location">
    <subcellularLocation>
        <location evidence="6">Cytoplasm</location>
    </subcellularLocation>
</comment>
<dbReference type="InterPro" id="IPR036867">
    <property type="entry name" value="R3H_dom_sf"/>
</dbReference>
<comment type="caution">
    <text evidence="10">The sequence shown here is derived from an EMBL/GenBank/DDBJ whole genome shotgun (WGS) entry which is preliminary data.</text>
</comment>
<comment type="caution">
    <text evidence="6">Lacks conserved residue(s) required for the propagation of feature annotation.</text>
</comment>
<dbReference type="SMART" id="SM00393">
    <property type="entry name" value="R3H"/>
    <property type="match status" value="1"/>
</dbReference>
<dbReference type="Pfam" id="PF13083">
    <property type="entry name" value="KH_KhpA-B"/>
    <property type="match status" value="1"/>
</dbReference>
<reference evidence="10 11" key="1">
    <citation type="journal article" date="2015" name="Genome Announc.">
        <title>Expanding the biotechnology potential of lactobacilli through comparative genomics of 213 strains and associated genera.</title>
        <authorList>
            <person name="Sun Z."/>
            <person name="Harris H.M."/>
            <person name="McCann A."/>
            <person name="Guo C."/>
            <person name="Argimon S."/>
            <person name="Zhang W."/>
            <person name="Yang X."/>
            <person name="Jeffery I.B."/>
            <person name="Cooney J.C."/>
            <person name="Kagawa T.F."/>
            <person name="Liu W."/>
            <person name="Song Y."/>
            <person name="Salvetti E."/>
            <person name="Wrobel A."/>
            <person name="Rasinkangas P."/>
            <person name="Parkhill J."/>
            <person name="Rea M.C."/>
            <person name="O'Sullivan O."/>
            <person name="Ritari J."/>
            <person name="Douillard F.P."/>
            <person name="Paul Ross R."/>
            <person name="Yang R."/>
            <person name="Briner A.E."/>
            <person name="Felis G.E."/>
            <person name="de Vos W.M."/>
            <person name="Barrangou R."/>
            <person name="Klaenhammer T.R."/>
            <person name="Caufield P.W."/>
            <person name="Cui Y."/>
            <person name="Zhang H."/>
            <person name="O'Toole P.W."/>
        </authorList>
    </citation>
    <scope>NUCLEOTIDE SEQUENCE [LARGE SCALE GENOMIC DNA]</scope>
    <source>
        <strain evidence="10 11">DSM 20178</strain>
    </source>
</reference>
<gene>
    <name evidence="6" type="primary">khpB</name>
    <name evidence="6" type="synonym">eloR</name>
    <name evidence="10" type="ORF">FD51_GL001428</name>
</gene>
<dbReference type="NCBIfam" id="NF041568">
    <property type="entry name" value="Jag_EloR"/>
    <property type="match status" value="1"/>
</dbReference>
<protein>
    <recommendedName>
        <fullName evidence="6">RNA-binding protein KhpB</fullName>
    </recommendedName>
    <alternativeName>
        <fullName evidence="6">RNA-binding protein EloR</fullName>
    </alternativeName>
</protein>
<evidence type="ECO:0000256" key="2">
    <source>
        <dbReference type="ARBA" id="ARBA00022884"/>
    </source>
</evidence>
<dbReference type="PROSITE" id="PS51061">
    <property type="entry name" value="R3H"/>
    <property type="match status" value="1"/>
</dbReference>
<evidence type="ECO:0000256" key="6">
    <source>
        <dbReference type="HAMAP-Rule" id="MF_00867"/>
    </source>
</evidence>
<evidence type="ECO:0000259" key="8">
    <source>
        <dbReference type="PROSITE" id="PS50823"/>
    </source>
</evidence>
<feature type="domain" description="R3H" evidence="9">
    <location>
        <begin position="188"/>
        <end position="254"/>
    </location>
</feature>
<dbReference type="PATRIC" id="fig|1423816.3.peg.1491"/>
<dbReference type="Gene3D" id="3.30.300.20">
    <property type="match status" value="1"/>
</dbReference>